<sequence>MVDHREEITTIFVVGFPDDMLEREFQNMFTFCPEFEAAILKVPTSGNHSDGDDSGSAVTTNTRKQSIGFAKFRTRAAACEARNLLTGRRVDLDKNCVLKAEMAKKNLHAKRGLGSTNNNVHAPHHHHGLSHDTATPGYMFPTVSTAHIGKRFDPFCSSAPVTPLPNGGAPAGLGVAGPSTSVTTAADLFPPNDSGVFDFYPDSGLASLDNPSNFLQRRNSVHHTMLRDSAMSMGTSAPAARAIGFGLTKTQSERRNTNPASLNHIDQLFGTSAGSGSLLNSTMELGSLNNRLANLPLGGSSVSSSSITPAPGLPMSCSVPTKLSIPHTRSVNSNDQNPPCNTLYVGNLPVSTSEDELRALFSKAPGYKRLSFRPKPNAGPICFVEFEDIAHALQAMRDLDGKRVTHSNNGGIRLSFSKNPLGVRPQANPTISSSLGYPSGLRAATHTPPPTSVNHSSLFGSSFGSRHGSVLDSSLVMEPTSAAIH</sequence>
<dbReference type="OrthoDB" id="431169at2759"/>
<proteinExistence type="predicted"/>
<feature type="domain" description="RRM" evidence="4">
    <location>
        <begin position="9"/>
        <end position="105"/>
    </location>
</feature>
<feature type="compositionally biased region" description="Polar residues" evidence="3">
    <location>
        <begin position="427"/>
        <end position="436"/>
    </location>
</feature>
<evidence type="ECO:0000313" key="6">
    <source>
        <dbReference type="Proteomes" id="UP001151582"/>
    </source>
</evidence>
<comment type="caution">
    <text evidence="5">The sequence shown here is derived from an EMBL/GenBank/DDBJ whole genome shotgun (WGS) entry which is preliminary data.</text>
</comment>
<evidence type="ECO:0000256" key="2">
    <source>
        <dbReference type="PROSITE-ProRule" id="PRU00176"/>
    </source>
</evidence>
<evidence type="ECO:0000313" key="5">
    <source>
        <dbReference type="EMBL" id="KAJ1979995.1"/>
    </source>
</evidence>
<evidence type="ECO:0000259" key="4">
    <source>
        <dbReference type="PROSITE" id="PS50102"/>
    </source>
</evidence>
<name>A0A9W8B285_9FUNG</name>
<protein>
    <recommendedName>
        <fullName evidence="4">RRM domain-containing protein</fullName>
    </recommendedName>
</protein>
<dbReference type="PROSITE" id="PS50102">
    <property type="entry name" value="RRM"/>
    <property type="match status" value="2"/>
</dbReference>
<dbReference type="GO" id="GO:0003723">
    <property type="term" value="F:RNA binding"/>
    <property type="evidence" value="ECO:0007669"/>
    <property type="project" value="UniProtKB-UniRule"/>
</dbReference>
<dbReference type="SUPFAM" id="SSF54928">
    <property type="entry name" value="RNA-binding domain, RBD"/>
    <property type="match status" value="2"/>
</dbReference>
<dbReference type="InterPro" id="IPR035979">
    <property type="entry name" value="RBD_domain_sf"/>
</dbReference>
<dbReference type="SMART" id="SM00360">
    <property type="entry name" value="RRM"/>
    <property type="match status" value="2"/>
</dbReference>
<dbReference type="InterPro" id="IPR000504">
    <property type="entry name" value="RRM_dom"/>
</dbReference>
<dbReference type="Pfam" id="PF00076">
    <property type="entry name" value="RRM_1"/>
    <property type="match status" value="1"/>
</dbReference>
<dbReference type="AlphaFoldDB" id="A0A9W8B285"/>
<organism evidence="5 6">
    <name type="scientific">Dimargaris verticillata</name>
    <dbReference type="NCBI Taxonomy" id="2761393"/>
    <lineage>
        <taxon>Eukaryota</taxon>
        <taxon>Fungi</taxon>
        <taxon>Fungi incertae sedis</taxon>
        <taxon>Zoopagomycota</taxon>
        <taxon>Kickxellomycotina</taxon>
        <taxon>Dimargaritomycetes</taxon>
        <taxon>Dimargaritales</taxon>
        <taxon>Dimargaritaceae</taxon>
        <taxon>Dimargaris</taxon>
    </lineage>
</organism>
<dbReference type="Proteomes" id="UP001151582">
    <property type="component" value="Unassembled WGS sequence"/>
</dbReference>
<dbReference type="InterPro" id="IPR012677">
    <property type="entry name" value="Nucleotide-bd_a/b_plait_sf"/>
</dbReference>
<feature type="region of interest" description="Disordered" evidence="3">
    <location>
        <begin position="416"/>
        <end position="458"/>
    </location>
</feature>
<reference evidence="5" key="1">
    <citation type="submission" date="2022-07" db="EMBL/GenBank/DDBJ databases">
        <title>Phylogenomic reconstructions and comparative analyses of Kickxellomycotina fungi.</title>
        <authorList>
            <person name="Reynolds N.K."/>
            <person name="Stajich J.E."/>
            <person name="Barry K."/>
            <person name="Grigoriev I.V."/>
            <person name="Crous P."/>
            <person name="Smith M.E."/>
        </authorList>
    </citation>
    <scope>NUCLEOTIDE SEQUENCE</scope>
    <source>
        <strain evidence="5">RSA 567</strain>
    </source>
</reference>
<feature type="domain" description="RRM" evidence="4">
    <location>
        <begin position="341"/>
        <end position="419"/>
    </location>
</feature>
<evidence type="ECO:0000256" key="3">
    <source>
        <dbReference type="SAM" id="MobiDB-lite"/>
    </source>
</evidence>
<keyword evidence="1 2" id="KW-0694">RNA-binding</keyword>
<accession>A0A9W8B285</accession>
<dbReference type="Gene3D" id="3.30.70.330">
    <property type="match status" value="2"/>
</dbReference>
<dbReference type="PANTHER" id="PTHR10501">
    <property type="entry name" value="U1 SMALL NUCLEAR RIBONUCLEOPROTEIN A/U2 SMALL NUCLEAR RIBONUCLEOPROTEIN B"/>
    <property type="match status" value="1"/>
</dbReference>
<evidence type="ECO:0000256" key="1">
    <source>
        <dbReference type="ARBA" id="ARBA00022884"/>
    </source>
</evidence>
<gene>
    <name evidence="5" type="ORF">H4R34_002618</name>
</gene>
<dbReference type="EMBL" id="JANBQB010000189">
    <property type="protein sequence ID" value="KAJ1979995.1"/>
    <property type="molecule type" value="Genomic_DNA"/>
</dbReference>
<keyword evidence="6" id="KW-1185">Reference proteome</keyword>